<accession>Q0AT12</accession>
<dbReference type="AlphaFoldDB" id="Q0AT12"/>
<gene>
    <name evidence="1" type="ordered locus">Mmar10_0282</name>
</gene>
<dbReference type="SUPFAM" id="SSF51556">
    <property type="entry name" value="Metallo-dependent hydrolases"/>
    <property type="match status" value="1"/>
</dbReference>
<dbReference type="PROSITE" id="PS51365">
    <property type="entry name" value="RENAL_DIPEPTIDASE_2"/>
    <property type="match status" value="1"/>
</dbReference>
<dbReference type="HOGENOM" id="CLU_031404_2_1_5"/>
<reference evidence="1 2" key="1">
    <citation type="submission" date="2006-08" db="EMBL/GenBank/DDBJ databases">
        <title>Complete sequence of Maricaulis maris MCS10.</title>
        <authorList>
            <consortium name="US DOE Joint Genome Institute"/>
            <person name="Copeland A."/>
            <person name="Lucas S."/>
            <person name="Lapidus A."/>
            <person name="Barry K."/>
            <person name="Detter J.C."/>
            <person name="Glavina del Rio T."/>
            <person name="Hammon N."/>
            <person name="Israni S."/>
            <person name="Dalin E."/>
            <person name="Tice H."/>
            <person name="Pitluck S."/>
            <person name="Saunders E."/>
            <person name="Brettin T."/>
            <person name="Bruce D."/>
            <person name="Han C."/>
            <person name="Tapia R."/>
            <person name="Gilna P."/>
            <person name="Schmutz J."/>
            <person name="Larimer F."/>
            <person name="Land M."/>
            <person name="Hauser L."/>
            <person name="Kyrpides N."/>
            <person name="Mikhailova N."/>
            <person name="Viollier P."/>
            <person name="Stephens C."/>
            <person name="Richardson P."/>
        </authorList>
    </citation>
    <scope>NUCLEOTIDE SEQUENCE [LARGE SCALE GENOMIC DNA]</scope>
    <source>
        <strain evidence="1 2">MCS10</strain>
    </source>
</reference>
<dbReference type="GO" id="GO:0070573">
    <property type="term" value="F:metallodipeptidase activity"/>
    <property type="evidence" value="ECO:0007669"/>
    <property type="project" value="InterPro"/>
</dbReference>
<dbReference type="STRING" id="394221.Mmar10_0282"/>
<evidence type="ECO:0000313" key="1">
    <source>
        <dbReference type="EMBL" id="ABI64575.1"/>
    </source>
</evidence>
<sequence precursor="true">MRIFLGILLAVILVAGGFVFFILPARIDADMNVVRPHAAYTPSAEAEALHATLPVADLHSDMLLWMRDPTRWNDRGHTDLPRLRAGGVALQVFASVTKTPSGQNYDSNTADSDDITALAIVQRWPIRTWSSILERAVYHADRLNRLAERDDSFTVVRTRADLEAVLAARETDPTALAGLLETEGAHPLEGDIANIDVLWDAGYRMFGLQHFFDNELGGSLHGVSNAGLTDFGRDVIRRMDERGLIIDVAHSSPQVVEEVLAMTNSPLVVSHTGVHGHCEVKRNIPDALMQRIAAGGGLIGIGFWADVTCDDSPEGVAATLLAAIDLVGIDHVALGSDYDGTVTTTFDASEYVVLTDRLLDAGLSADEVGQVMGGNTIRFFLENLPQ</sequence>
<dbReference type="InterPro" id="IPR008257">
    <property type="entry name" value="Pept_M19"/>
</dbReference>
<dbReference type="PANTHER" id="PTHR10443:SF12">
    <property type="entry name" value="DIPEPTIDASE"/>
    <property type="match status" value="1"/>
</dbReference>
<dbReference type="GO" id="GO:0006508">
    <property type="term" value="P:proteolysis"/>
    <property type="evidence" value="ECO:0007669"/>
    <property type="project" value="InterPro"/>
</dbReference>
<dbReference type="Pfam" id="PF01244">
    <property type="entry name" value="Peptidase_M19"/>
    <property type="match status" value="1"/>
</dbReference>
<proteinExistence type="predicted"/>
<dbReference type="KEGG" id="mmr:Mmar10_0282"/>
<dbReference type="Gene3D" id="3.20.20.140">
    <property type="entry name" value="Metal-dependent hydrolases"/>
    <property type="match status" value="1"/>
</dbReference>
<name>Q0AT12_MARMM</name>
<dbReference type="PANTHER" id="PTHR10443">
    <property type="entry name" value="MICROSOMAL DIPEPTIDASE"/>
    <property type="match status" value="1"/>
</dbReference>
<dbReference type="eggNOG" id="COG2355">
    <property type="taxonomic scope" value="Bacteria"/>
</dbReference>
<organism evidence="1 2">
    <name type="scientific">Maricaulis maris (strain MCS10)</name>
    <name type="common">Caulobacter maris</name>
    <dbReference type="NCBI Taxonomy" id="394221"/>
    <lineage>
        <taxon>Bacteria</taxon>
        <taxon>Pseudomonadati</taxon>
        <taxon>Pseudomonadota</taxon>
        <taxon>Alphaproteobacteria</taxon>
        <taxon>Maricaulales</taxon>
        <taxon>Maricaulaceae</taxon>
        <taxon>Maricaulis</taxon>
    </lineage>
</organism>
<dbReference type="RefSeq" id="WP_011642222.1">
    <property type="nucleotide sequence ID" value="NC_008347.1"/>
</dbReference>
<protein>
    <submittedName>
        <fullName evidence="1">Peptidase M19, renal dipeptidase</fullName>
    </submittedName>
</protein>
<dbReference type="InterPro" id="IPR032466">
    <property type="entry name" value="Metal_Hydrolase"/>
</dbReference>
<evidence type="ECO:0000313" key="2">
    <source>
        <dbReference type="Proteomes" id="UP000001964"/>
    </source>
</evidence>
<keyword evidence="2" id="KW-1185">Reference proteome</keyword>
<dbReference type="Proteomes" id="UP000001964">
    <property type="component" value="Chromosome"/>
</dbReference>
<dbReference type="OrthoDB" id="9804920at2"/>
<dbReference type="EMBL" id="CP000449">
    <property type="protein sequence ID" value="ABI64575.1"/>
    <property type="molecule type" value="Genomic_DNA"/>
</dbReference>